<feature type="domain" description="C2H2-type" evidence="14">
    <location>
        <begin position="433"/>
        <end position="460"/>
    </location>
</feature>
<evidence type="ECO:0000256" key="3">
    <source>
        <dbReference type="ARBA" id="ARBA00006991"/>
    </source>
</evidence>
<feature type="domain" description="ZAD" evidence="15">
    <location>
        <begin position="16"/>
        <end position="91"/>
    </location>
</feature>
<dbReference type="GO" id="GO:0030674">
    <property type="term" value="F:protein-macromolecule adaptor activity"/>
    <property type="evidence" value="ECO:0007669"/>
    <property type="project" value="UniProtKB-ARBA"/>
</dbReference>
<dbReference type="PROSITE" id="PS00028">
    <property type="entry name" value="ZINC_FINGER_C2H2_1"/>
    <property type="match status" value="8"/>
</dbReference>
<feature type="binding site" evidence="13">
    <location>
        <position position="21"/>
    </location>
    <ligand>
        <name>Zn(2+)</name>
        <dbReference type="ChEBI" id="CHEBI:29105"/>
    </ligand>
</feature>
<dbReference type="SMR" id="A0A7M7GCI5"/>
<dbReference type="InterPro" id="IPR036236">
    <property type="entry name" value="Znf_C2H2_sf"/>
</dbReference>
<organism evidence="16 17">
    <name type="scientific">Nasonia vitripennis</name>
    <name type="common">Parasitic wasp</name>
    <dbReference type="NCBI Taxonomy" id="7425"/>
    <lineage>
        <taxon>Eukaryota</taxon>
        <taxon>Metazoa</taxon>
        <taxon>Ecdysozoa</taxon>
        <taxon>Arthropoda</taxon>
        <taxon>Hexapoda</taxon>
        <taxon>Insecta</taxon>
        <taxon>Pterygota</taxon>
        <taxon>Neoptera</taxon>
        <taxon>Endopterygota</taxon>
        <taxon>Hymenoptera</taxon>
        <taxon>Apocrita</taxon>
        <taxon>Proctotrupomorpha</taxon>
        <taxon>Chalcidoidea</taxon>
        <taxon>Pteromalidae</taxon>
        <taxon>Pteromalinae</taxon>
        <taxon>Nasonia</taxon>
    </lineage>
</organism>
<dbReference type="PANTHER" id="PTHR23234:SF10">
    <property type="entry name" value="RIKEN CDNA 6720489N17 GENE-RELATED"/>
    <property type="match status" value="1"/>
</dbReference>
<keyword evidence="5" id="KW-0677">Repeat</keyword>
<dbReference type="FunFam" id="3.30.160.60:FF:000688">
    <property type="entry name" value="zinc finger protein 197 isoform X1"/>
    <property type="match status" value="1"/>
</dbReference>
<dbReference type="GO" id="GO:0005634">
    <property type="term" value="C:nucleus"/>
    <property type="evidence" value="ECO:0007669"/>
    <property type="project" value="UniProtKB-SubCell"/>
</dbReference>
<evidence type="ECO:0000259" key="15">
    <source>
        <dbReference type="PROSITE" id="PS51915"/>
    </source>
</evidence>
<evidence type="ECO:0000256" key="1">
    <source>
        <dbReference type="ARBA" id="ARBA00003767"/>
    </source>
</evidence>
<feature type="domain" description="C2H2-type" evidence="14">
    <location>
        <begin position="321"/>
        <end position="348"/>
    </location>
</feature>
<dbReference type="PROSITE" id="PS51915">
    <property type="entry name" value="ZAD"/>
    <property type="match status" value="1"/>
</dbReference>
<evidence type="ECO:0000256" key="7">
    <source>
        <dbReference type="ARBA" id="ARBA00022833"/>
    </source>
</evidence>
<dbReference type="InterPro" id="IPR013087">
    <property type="entry name" value="Znf_C2H2_type"/>
</dbReference>
<proteinExistence type="inferred from homology"/>
<evidence type="ECO:0000259" key="14">
    <source>
        <dbReference type="PROSITE" id="PS50157"/>
    </source>
</evidence>
<dbReference type="FunFam" id="3.30.160.60:FF:000226">
    <property type="entry name" value="Zinc finger protein 236 variant"/>
    <property type="match status" value="1"/>
</dbReference>
<reference evidence="16" key="1">
    <citation type="submission" date="2021-01" db="UniProtKB">
        <authorList>
            <consortium name="EnsemblMetazoa"/>
        </authorList>
    </citation>
    <scope>IDENTIFICATION</scope>
</reference>
<evidence type="ECO:0000256" key="10">
    <source>
        <dbReference type="ARBA" id="ARBA00023163"/>
    </source>
</evidence>
<comment type="subcellular location">
    <subcellularLocation>
        <location evidence="2">Nucleus</location>
    </subcellularLocation>
</comment>
<dbReference type="GO" id="GO:0008270">
    <property type="term" value="F:zinc ion binding"/>
    <property type="evidence" value="ECO:0007669"/>
    <property type="project" value="UniProtKB-UniRule"/>
</dbReference>
<dbReference type="SMART" id="SM00355">
    <property type="entry name" value="ZnF_C2H2"/>
    <property type="match status" value="10"/>
</dbReference>
<dbReference type="SMART" id="SM00868">
    <property type="entry name" value="zf-AD"/>
    <property type="match status" value="1"/>
</dbReference>
<keyword evidence="7 13" id="KW-0862">Zinc</keyword>
<dbReference type="Proteomes" id="UP000002358">
    <property type="component" value="Chromosome 4"/>
</dbReference>
<dbReference type="InterPro" id="IPR050758">
    <property type="entry name" value="Znf_C2H2-type"/>
</dbReference>
<dbReference type="KEGG" id="nvi:100678534"/>
<keyword evidence="11" id="KW-0539">Nucleus</keyword>
<dbReference type="FunFam" id="3.30.160.60:FF:000322">
    <property type="entry name" value="GDNF-inducible zinc finger protein 1"/>
    <property type="match status" value="1"/>
</dbReference>
<dbReference type="Gene3D" id="3.40.1800.20">
    <property type="match status" value="1"/>
</dbReference>
<evidence type="ECO:0000256" key="13">
    <source>
        <dbReference type="PROSITE-ProRule" id="PRU01263"/>
    </source>
</evidence>
<keyword evidence="8" id="KW-0805">Transcription regulation</keyword>
<feature type="domain" description="C2H2-type" evidence="14">
    <location>
        <begin position="264"/>
        <end position="291"/>
    </location>
</feature>
<dbReference type="SUPFAM" id="SSF57716">
    <property type="entry name" value="Glucocorticoid receptor-like (DNA-binding domain)"/>
    <property type="match status" value="1"/>
</dbReference>
<keyword evidence="4 13" id="KW-0479">Metal-binding</keyword>
<feature type="domain" description="C2H2-type" evidence="14">
    <location>
        <begin position="405"/>
        <end position="432"/>
    </location>
</feature>
<feature type="binding site" evidence="13">
    <location>
        <position position="67"/>
    </location>
    <ligand>
        <name>Zn(2+)</name>
        <dbReference type="ChEBI" id="CHEBI:29105"/>
    </ligand>
</feature>
<keyword evidence="17" id="KW-1185">Reference proteome</keyword>
<dbReference type="FunFam" id="3.30.160.60:FF:000446">
    <property type="entry name" value="Zinc finger protein"/>
    <property type="match status" value="2"/>
</dbReference>
<protein>
    <submittedName>
        <fullName evidence="16">Uncharacterized protein</fullName>
    </submittedName>
</protein>
<evidence type="ECO:0000256" key="4">
    <source>
        <dbReference type="ARBA" id="ARBA00022723"/>
    </source>
</evidence>
<feature type="domain" description="C2H2-type" evidence="14">
    <location>
        <begin position="349"/>
        <end position="376"/>
    </location>
</feature>
<dbReference type="AlphaFoldDB" id="A0A7M7GCI5"/>
<evidence type="ECO:0000256" key="5">
    <source>
        <dbReference type="ARBA" id="ARBA00022737"/>
    </source>
</evidence>
<feature type="binding site" evidence="13">
    <location>
        <position position="18"/>
    </location>
    <ligand>
        <name>Zn(2+)</name>
        <dbReference type="ChEBI" id="CHEBI:29105"/>
    </ligand>
</feature>
<keyword evidence="10" id="KW-0804">Transcription</keyword>
<dbReference type="PROSITE" id="PS50157">
    <property type="entry name" value="ZINC_FINGER_C2H2_2"/>
    <property type="match status" value="8"/>
</dbReference>
<evidence type="ECO:0000313" key="17">
    <source>
        <dbReference type="Proteomes" id="UP000002358"/>
    </source>
</evidence>
<dbReference type="Pfam" id="PF00096">
    <property type="entry name" value="zf-C2H2"/>
    <property type="match status" value="6"/>
</dbReference>
<dbReference type="FunFam" id="3.30.160.60:FF:000017">
    <property type="entry name" value="zinc finger protein 62 homolog"/>
    <property type="match status" value="1"/>
</dbReference>
<dbReference type="Gene3D" id="3.30.160.60">
    <property type="entry name" value="Classic Zinc Finger"/>
    <property type="match status" value="7"/>
</dbReference>
<feature type="domain" description="C2H2-type" evidence="14">
    <location>
        <begin position="207"/>
        <end position="235"/>
    </location>
</feature>
<dbReference type="GeneID" id="100678534"/>
<dbReference type="Pfam" id="PF07776">
    <property type="entry name" value="zf-AD"/>
    <property type="match status" value="1"/>
</dbReference>
<comment type="similarity">
    <text evidence="3">Belongs to the krueppel C2H2-type zinc-finger protein family.</text>
</comment>
<dbReference type="RefSeq" id="XP_003425910.1">
    <property type="nucleotide sequence ID" value="XM_003425862.5"/>
</dbReference>
<keyword evidence="9" id="KW-0238">DNA-binding</keyword>
<evidence type="ECO:0000256" key="2">
    <source>
        <dbReference type="ARBA" id="ARBA00004123"/>
    </source>
</evidence>
<evidence type="ECO:0000256" key="9">
    <source>
        <dbReference type="ARBA" id="ARBA00023125"/>
    </source>
</evidence>
<dbReference type="OrthoDB" id="1095242at2759"/>
<feature type="domain" description="C2H2-type" evidence="14">
    <location>
        <begin position="292"/>
        <end position="319"/>
    </location>
</feature>
<keyword evidence="6 12" id="KW-0863">Zinc-finger</keyword>
<evidence type="ECO:0000256" key="11">
    <source>
        <dbReference type="ARBA" id="ARBA00023242"/>
    </source>
</evidence>
<evidence type="ECO:0000256" key="6">
    <source>
        <dbReference type="ARBA" id="ARBA00022771"/>
    </source>
</evidence>
<dbReference type="PANTHER" id="PTHR23234">
    <property type="entry name" value="ZNF44 PROTEIN"/>
    <property type="match status" value="1"/>
</dbReference>
<dbReference type="Pfam" id="PF13912">
    <property type="entry name" value="zf-C2H2_6"/>
    <property type="match status" value="1"/>
</dbReference>
<dbReference type="InterPro" id="IPR012934">
    <property type="entry name" value="Znf_AD"/>
</dbReference>
<dbReference type="EnsemblMetazoa" id="XM_003425862">
    <property type="protein sequence ID" value="XP_003425910"/>
    <property type="gene ID" value="LOC100678534"/>
</dbReference>
<dbReference type="InParanoid" id="A0A7M7GCI5"/>
<evidence type="ECO:0000313" key="16">
    <source>
        <dbReference type="EnsemblMetazoa" id="XP_003425910"/>
    </source>
</evidence>
<evidence type="ECO:0000256" key="8">
    <source>
        <dbReference type="ARBA" id="ARBA00023015"/>
    </source>
</evidence>
<dbReference type="FunFam" id="3.30.160.60:FF:000100">
    <property type="entry name" value="Zinc finger 45-like"/>
    <property type="match status" value="1"/>
</dbReference>
<dbReference type="GO" id="GO:0003677">
    <property type="term" value="F:DNA binding"/>
    <property type="evidence" value="ECO:0007669"/>
    <property type="project" value="UniProtKB-KW"/>
</dbReference>
<feature type="binding site" evidence="13">
    <location>
        <position position="64"/>
    </location>
    <ligand>
        <name>Zn(2+)</name>
        <dbReference type="ChEBI" id="CHEBI:29105"/>
    </ligand>
</feature>
<feature type="domain" description="C2H2-type" evidence="14">
    <location>
        <begin position="461"/>
        <end position="484"/>
    </location>
</feature>
<sequence>MNVINGTGENKRKLILICRICGEASDSYVNIFGQEGTAHSLSKKISTYLQLKVSNYDLMPKIACNKCFHKLEEFHYFFLASKKVQLMLKNAINESLFSIVINVKSLKKKTASENPLNIVNENENCVSLSNDKHKDKSQISELQTICNSDENQEETKSIMNNDLLSNEELDNKEELNSLIELGTEDDSFELKPVLEEDIDLMDVSIQLSCLSCTETFEKPRELIDHFSEQHCDEAPVFKCIICGSLYKDLKRFYTHYHKHGSDEYTCKICGKLFTRKWSLQLHAAVHTDAKPYNCDQCDKLFKTMNALRDHKKKHLSDKPLHTCDHCGKSFRSKFILASHKRIHTGEEYFICNLCSKSFTSKSLLTYHMSIHNYKENIKCRFCNKLVHTEKLSEHLSIHTFEKKPFKCEFCEKRYRFPSQLKQHIRLHTGELPYKCEDCPKRFRLRNALIIHQRQHTGVKPFECKTCDRAFTDFANYNKHMKRIHYNTISIEKMMS</sequence>
<accession>A0A7M7GCI5</accession>
<evidence type="ECO:0000256" key="12">
    <source>
        <dbReference type="PROSITE-ProRule" id="PRU00042"/>
    </source>
</evidence>
<dbReference type="SUPFAM" id="SSF57667">
    <property type="entry name" value="beta-beta-alpha zinc fingers"/>
    <property type="match status" value="5"/>
</dbReference>
<dbReference type="FunCoup" id="A0A7M7GCI5">
    <property type="interactions" value="1022"/>
</dbReference>
<comment type="function">
    <text evidence="1">May be involved in transcriptional regulation.</text>
</comment>
<name>A0A7M7GCI5_NASVI</name>